<dbReference type="Gene3D" id="1.25.40.20">
    <property type="entry name" value="Ankyrin repeat-containing domain"/>
    <property type="match status" value="1"/>
</dbReference>
<keyword evidence="2" id="KW-0040">ANK repeat</keyword>
<dbReference type="Proteomes" id="UP000799424">
    <property type="component" value="Unassembled WGS sequence"/>
</dbReference>
<dbReference type="PANTHER" id="PTHR24198">
    <property type="entry name" value="ANKYRIN REPEAT AND PROTEIN KINASE DOMAIN-CONTAINING PROTEIN"/>
    <property type="match status" value="1"/>
</dbReference>
<sequence>MVSVIPANDTADRDLETVSKMNERNSMRNNYARLCGSPDGASHPDQLSSTETVAPKSQSNLLDLPLVLVQDILEHLVQCYTMHRSTSMSHLLSLRVVDKLFNAEMSRFLGRKFHSWIDRDRNRCLWTAPHPFLAHLLHHYIGEHDRKTSNFATRMHAAIDCIMQQLQLVNTPKKRHEVLSAVCSALARRPFQRYHDMSYSPTAQFLQDAKPIAFIVALMTPYEAVVQRMLAKLPSEMITNAKAWVFGTPLEVMISLGDTDHVRLLLNHGAWLETTSADRALEKAAQMGHADTIELVLQTMLANPTDASSTLQMYGRVAHAAAQYQQWDIVTRVLDRHKKQWHHSSLIAYTYSICCRAARFGKDDVVYKTICRFEVMSMIDRSPLHEAALGGHLSTCKRLAEPGALPSDIDLSAQTEELARCVAKGGSVDVCEFLRPLGLWKLWEEIHFLPIAAETGNLAFAKFAVKNGCDKDRGKMHYKKKFTRDSAREIRYPEDLRRFALWRGIVSGHLDIVRWLVCEVGVPVRKDPEQEEMELLPLDLAISTGRKNIVALLENLGAEQGPARTLEECAHWQQWAVETMLYYQNALRLRIDYNKKLACEKF</sequence>
<evidence type="ECO:0000256" key="1">
    <source>
        <dbReference type="ARBA" id="ARBA00022737"/>
    </source>
</evidence>
<dbReference type="InterPro" id="IPR036770">
    <property type="entry name" value="Ankyrin_rpt-contain_sf"/>
</dbReference>
<keyword evidence="1" id="KW-0677">Repeat</keyword>
<dbReference type="SUPFAM" id="SSF48403">
    <property type="entry name" value="Ankyrin repeat"/>
    <property type="match status" value="1"/>
</dbReference>
<evidence type="ECO:0000313" key="4">
    <source>
        <dbReference type="EMBL" id="KAF2830144.1"/>
    </source>
</evidence>
<feature type="region of interest" description="Disordered" evidence="3">
    <location>
        <begin position="34"/>
        <end position="54"/>
    </location>
</feature>
<dbReference type="PANTHER" id="PTHR24198:SF165">
    <property type="entry name" value="ANKYRIN REPEAT-CONTAINING PROTEIN-RELATED"/>
    <property type="match status" value="1"/>
</dbReference>
<gene>
    <name evidence="4" type="ORF">CC86DRAFT_453620</name>
</gene>
<feature type="compositionally biased region" description="Polar residues" evidence="3">
    <location>
        <begin position="45"/>
        <end position="54"/>
    </location>
</feature>
<name>A0A6A7ABA0_9PLEO</name>
<keyword evidence="5" id="KW-1185">Reference proteome</keyword>
<dbReference type="AlphaFoldDB" id="A0A6A7ABA0"/>
<dbReference type="SMART" id="SM00248">
    <property type="entry name" value="ANK"/>
    <property type="match status" value="5"/>
</dbReference>
<accession>A0A6A7ABA0</accession>
<dbReference type="EMBL" id="MU006220">
    <property type="protein sequence ID" value="KAF2830144.1"/>
    <property type="molecule type" value="Genomic_DNA"/>
</dbReference>
<organism evidence="4 5">
    <name type="scientific">Ophiobolus disseminans</name>
    <dbReference type="NCBI Taxonomy" id="1469910"/>
    <lineage>
        <taxon>Eukaryota</taxon>
        <taxon>Fungi</taxon>
        <taxon>Dikarya</taxon>
        <taxon>Ascomycota</taxon>
        <taxon>Pezizomycotina</taxon>
        <taxon>Dothideomycetes</taxon>
        <taxon>Pleosporomycetidae</taxon>
        <taxon>Pleosporales</taxon>
        <taxon>Pleosporineae</taxon>
        <taxon>Phaeosphaeriaceae</taxon>
        <taxon>Ophiobolus</taxon>
    </lineage>
</organism>
<protein>
    <submittedName>
        <fullName evidence="4">Ankyrin</fullName>
    </submittedName>
</protein>
<evidence type="ECO:0000256" key="2">
    <source>
        <dbReference type="ARBA" id="ARBA00023043"/>
    </source>
</evidence>
<dbReference type="OrthoDB" id="3800128at2759"/>
<evidence type="ECO:0000313" key="5">
    <source>
        <dbReference type="Proteomes" id="UP000799424"/>
    </source>
</evidence>
<reference evidence="4" key="1">
    <citation type="journal article" date="2020" name="Stud. Mycol.">
        <title>101 Dothideomycetes genomes: a test case for predicting lifestyles and emergence of pathogens.</title>
        <authorList>
            <person name="Haridas S."/>
            <person name="Albert R."/>
            <person name="Binder M."/>
            <person name="Bloem J."/>
            <person name="Labutti K."/>
            <person name="Salamov A."/>
            <person name="Andreopoulos B."/>
            <person name="Baker S."/>
            <person name="Barry K."/>
            <person name="Bills G."/>
            <person name="Bluhm B."/>
            <person name="Cannon C."/>
            <person name="Castanera R."/>
            <person name="Culley D."/>
            <person name="Daum C."/>
            <person name="Ezra D."/>
            <person name="Gonzalez J."/>
            <person name="Henrissat B."/>
            <person name="Kuo A."/>
            <person name="Liang C."/>
            <person name="Lipzen A."/>
            <person name="Lutzoni F."/>
            <person name="Magnuson J."/>
            <person name="Mondo S."/>
            <person name="Nolan M."/>
            <person name="Ohm R."/>
            <person name="Pangilinan J."/>
            <person name="Park H.-J."/>
            <person name="Ramirez L."/>
            <person name="Alfaro M."/>
            <person name="Sun H."/>
            <person name="Tritt A."/>
            <person name="Yoshinaga Y."/>
            <person name="Zwiers L.-H."/>
            <person name="Turgeon B."/>
            <person name="Goodwin S."/>
            <person name="Spatafora J."/>
            <person name="Crous P."/>
            <person name="Grigoriev I."/>
        </authorList>
    </citation>
    <scope>NUCLEOTIDE SEQUENCE</scope>
    <source>
        <strain evidence="4">CBS 113818</strain>
    </source>
</reference>
<dbReference type="InterPro" id="IPR002110">
    <property type="entry name" value="Ankyrin_rpt"/>
</dbReference>
<evidence type="ECO:0000256" key="3">
    <source>
        <dbReference type="SAM" id="MobiDB-lite"/>
    </source>
</evidence>
<proteinExistence type="predicted"/>